<dbReference type="RefSeq" id="WP_344174247.1">
    <property type="nucleotide sequence ID" value="NZ_BAAARY010000025.1"/>
</dbReference>
<dbReference type="PANTHER" id="PTHR34847:SF1">
    <property type="entry name" value="NODULATION PROTEIN U"/>
    <property type="match status" value="1"/>
</dbReference>
<dbReference type="InterPro" id="IPR051338">
    <property type="entry name" value="NodU/CmcH_Carbamoyltrnsfr"/>
</dbReference>
<comment type="caution">
    <text evidence="2">The sequence shown here is derived from an EMBL/GenBank/DDBJ whole genome shotgun (WGS) entry which is preliminary data.</text>
</comment>
<dbReference type="Gene3D" id="3.30.420.40">
    <property type="match status" value="1"/>
</dbReference>
<organism evidence="2 3">
    <name type="scientific">Pilimelia columellifera subsp. columellifera</name>
    <dbReference type="NCBI Taxonomy" id="706583"/>
    <lineage>
        <taxon>Bacteria</taxon>
        <taxon>Bacillati</taxon>
        <taxon>Actinomycetota</taxon>
        <taxon>Actinomycetes</taxon>
        <taxon>Micromonosporales</taxon>
        <taxon>Micromonosporaceae</taxon>
        <taxon>Pilimelia</taxon>
    </lineage>
</organism>
<dbReference type="Pfam" id="PF02543">
    <property type="entry name" value="Carbam_trans_N"/>
    <property type="match status" value="1"/>
</dbReference>
<evidence type="ECO:0000259" key="1">
    <source>
        <dbReference type="Pfam" id="PF02543"/>
    </source>
</evidence>
<dbReference type="PANTHER" id="PTHR34847">
    <property type="entry name" value="NODULATION PROTEIN U"/>
    <property type="match status" value="1"/>
</dbReference>
<keyword evidence="3" id="KW-1185">Reference proteome</keyword>
<accession>A0ABP6B137</accession>
<evidence type="ECO:0000313" key="2">
    <source>
        <dbReference type="EMBL" id="GAA2531406.1"/>
    </source>
</evidence>
<dbReference type="Proteomes" id="UP001499978">
    <property type="component" value="Unassembled WGS sequence"/>
</dbReference>
<evidence type="ECO:0000313" key="3">
    <source>
        <dbReference type="Proteomes" id="UP001499978"/>
    </source>
</evidence>
<reference evidence="3" key="1">
    <citation type="journal article" date="2019" name="Int. J. Syst. Evol. Microbiol.">
        <title>The Global Catalogue of Microorganisms (GCM) 10K type strain sequencing project: providing services to taxonomists for standard genome sequencing and annotation.</title>
        <authorList>
            <consortium name="The Broad Institute Genomics Platform"/>
            <consortium name="The Broad Institute Genome Sequencing Center for Infectious Disease"/>
            <person name="Wu L."/>
            <person name="Ma J."/>
        </authorList>
    </citation>
    <scope>NUCLEOTIDE SEQUENCE [LARGE SCALE GENOMIC DNA]</scope>
    <source>
        <strain evidence="3">JCM 3367</strain>
    </source>
</reference>
<sequence length="149" mass="16658">MNHTRISWAAGPVVLGIAAHFHDSAAALLVGGELVAASHEERYTRQKQDPSLPRNAVRDCLDQAGLRISDVDCVAYYEDPTKKLHRQLWTGLPHFPDASEMALFRLDADRRGERSGICWDGTVRWRSWTITCRTPRVRTTSPASSAAPY</sequence>
<name>A0ABP6B137_9ACTN</name>
<feature type="domain" description="Carbamoyltransferase" evidence="1">
    <location>
        <begin position="14"/>
        <end position="81"/>
    </location>
</feature>
<protein>
    <recommendedName>
        <fullName evidence="1">Carbamoyltransferase domain-containing protein</fullName>
    </recommendedName>
</protein>
<proteinExistence type="predicted"/>
<gene>
    <name evidence="2" type="ORF">GCM10010201_33690</name>
</gene>
<dbReference type="EMBL" id="BAAARY010000025">
    <property type="protein sequence ID" value="GAA2531406.1"/>
    <property type="molecule type" value="Genomic_DNA"/>
</dbReference>
<dbReference type="InterPro" id="IPR003696">
    <property type="entry name" value="Carbtransf_dom"/>
</dbReference>